<proteinExistence type="predicted"/>
<sequence length="74" mass="8399">MNEPLCMEGGGVRGGRNEAERGDGAEDLEKQEETTRSPEQLPNESLGNGRMADSKRYNHKGVRDQRKDTMHRRE</sequence>
<feature type="compositionally biased region" description="Basic and acidic residues" evidence="1">
    <location>
        <begin position="52"/>
        <end position="68"/>
    </location>
</feature>
<protein>
    <submittedName>
        <fullName evidence="2">Uncharacterized protein</fullName>
    </submittedName>
</protein>
<reference evidence="2 3" key="1">
    <citation type="submission" date="2021-06" db="EMBL/GenBank/DDBJ databases">
        <title>Caerostris darwini draft genome.</title>
        <authorList>
            <person name="Kono N."/>
            <person name="Arakawa K."/>
        </authorList>
    </citation>
    <scope>NUCLEOTIDE SEQUENCE [LARGE SCALE GENOMIC DNA]</scope>
</reference>
<organism evidence="2 3">
    <name type="scientific">Caerostris darwini</name>
    <dbReference type="NCBI Taxonomy" id="1538125"/>
    <lineage>
        <taxon>Eukaryota</taxon>
        <taxon>Metazoa</taxon>
        <taxon>Ecdysozoa</taxon>
        <taxon>Arthropoda</taxon>
        <taxon>Chelicerata</taxon>
        <taxon>Arachnida</taxon>
        <taxon>Araneae</taxon>
        <taxon>Araneomorphae</taxon>
        <taxon>Entelegynae</taxon>
        <taxon>Araneoidea</taxon>
        <taxon>Araneidae</taxon>
        <taxon>Caerostris</taxon>
    </lineage>
</organism>
<keyword evidence="3" id="KW-1185">Reference proteome</keyword>
<dbReference type="Proteomes" id="UP001054837">
    <property type="component" value="Unassembled WGS sequence"/>
</dbReference>
<dbReference type="AlphaFoldDB" id="A0AAV4P273"/>
<evidence type="ECO:0000313" key="2">
    <source>
        <dbReference type="EMBL" id="GIX91134.1"/>
    </source>
</evidence>
<evidence type="ECO:0000256" key="1">
    <source>
        <dbReference type="SAM" id="MobiDB-lite"/>
    </source>
</evidence>
<comment type="caution">
    <text evidence="2">The sequence shown here is derived from an EMBL/GenBank/DDBJ whole genome shotgun (WGS) entry which is preliminary data.</text>
</comment>
<accession>A0AAV4P273</accession>
<name>A0AAV4P273_9ARAC</name>
<feature type="compositionally biased region" description="Polar residues" evidence="1">
    <location>
        <begin position="37"/>
        <end position="46"/>
    </location>
</feature>
<feature type="region of interest" description="Disordered" evidence="1">
    <location>
        <begin position="1"/>
        <end position="74"/>
    </location>
</feature>
<dbReference type="EMBL" id="BPLQ01002298">
    <property type="protein sequence ID" value="GIX91134.1"/>
    <property type="molecule type" value="Genomic_DNA"/>
</dbReference>
<gene>
    <name evidence="2" type="ORF">CDAR_410741</name>
</gene>
<feature type="compositionally biased region" description="Basic and acidic residues" evidence="1">
    <location>
        <begin position="15"/>
        <end position="36"/>
    </location>
</feature>
<evidence type="ECO:0000313" key="3">
    <source>
        <dbReference type="Proteomes" id="UP001054837"/>
    </source>
</evidence>